<organism evidence="3">
    <name type="scientific">bioreactor metagenome</name>
    <dbReference type="NCBI Taxonomy" id="1076179"/>
    <lineage>
        <taxon>unclassified sequences</taxon>
        <taxon>metagenomes</taxon>
        <taxon>ecological metagenomes</taxon>
    </lineage>
</organism>
<sequence length="406" mass="45100">MLYPWLAKKYAVGLEERRALYPEEKAGRFPERPLWVHAVSVGEVQSAWPLLDLLARENPGESVLLSTTTATGRETAFRLADGLFGEQIYYPWDVPRIVSRALDRIRPKGYIVMETEIWPGMLMELKKRSIPALLANGRFSERTARNVRKRPAFWRQVYDLFSLLLVRSAADRDFLADLGVPEEKLRVTGDCKVDALLLRKRAADLSRIREIVAGQGPVFVAGSTHQGEESIALAAFRNVRERIPQARLVIAPRHPERSGDVLEAVSRTAEAALLSQAERSGGTSWDILVIDRIGVLFDLYGVSDGAFIGGSLVDKGGQNIMEPAAFGIPFSHGPFMRDFVEAAGELGKLGAATLVRTEAEMAAHWERCLDQNEREKARRASGAYFQAVGGAAKATLDEIRREMTKK</sequence>
<dbReference type="PANTHER" id="PTHR42755">
    <property type="entry name" value="3-DEOXY-MANNO-OCTULOSONATE CYTIDYLYLTRANSFERASE"/>
    <property type="match status" value="1"/>
</dbReference>
<dbReference type="Pfam" id="PF04413">
    <property type="entry name" value="Glycos_transf_N"/>
    <property type="match status" value="1"/>
</dbReference>
<dbReference type="EMBL" id="VSSQ01019380">
    <property type="protein sequence ID" value="MPM63382.1"/>
    <property type="molecule type" value="Genomic_DNA"/>
</dbReference>
<reference evidence="3" key="1">
    <citation type="submission" date="2019-08" db="EMBL/GenBank/DDBJ databases">
        <authorList>
            <person name="Kucharzyk K."/>
            <person name="Murdoch R.W."/>
            <person name="Higgins S."/>
            <person name="Loffler F."/>
        </authorList>
    </citation>
    <scope>NUCLEOTIDE SEQUENCE</scope>
</reference>
<dbReference type="GO" id="GO:0009245">
    <property type="term" value="P:lipid A biosynthetic process"/>
    <property type="evidence" value="ECO:0007669"/>
    <property type="project" value="TreeGrafter"/>
</dbReference>
<dbReference type="InterPro" id="IPR007507">
    <property type="entry name" value="Glycos_transf_N"/>
</dbReference>
<dbReference type="PANTHER" id="PTHR42755:SF1">
    <property type="entry name" value="3-DEOXY-D-MANNO-OCTULOSONIC ACID TRANSFERASE, MITOCHONDRIAL-RELATED"/>
    <property type="match status" value="1"/>
</dbReference>
<dbReference type="GO" id="GO:0016740">
    <property type="term" value="F:transferase activity"/>
    <property type="evidence" value="ECO:0007669"/>
    <property type="project" value="UniProtKB-KW"/>
</dbReference>
<evidence type="ECO:0000259" key="2">
    <source>
        <dbReference type="Pfam" id="PF04413"/>
    </source>
</evidence>
<dbReference type="AlphaFoldDB" id="A0A645BDI2"/>
<evidence type="ECO:0000256" key="1">
    <source>
        <dbReference type="ARBA" id="ARBA00022679"/>
    </source>
</evidence>
<keyword evidence="1" id="KW-0808">Transferase</keyword>
<comment type="caution">
    <text evidence="3">The sequence shown here is derived from an EMBL/GenBank/DDBJ whole genome shotgun (WGS) entry which is preliminary data.</text>
</comment>
<dbReference type="GO" id="GO:0005886">
    <property type="term" value="C:plasma membrane"/>
    <property type="evidence" value="ECO:0007669"/>
    <property type="project" value="TreeGrafter"/>
</dbReference>
<proteinExistence type="predicted"/>
<dbReference type="SUPFAM" id="SSF53756">
    <property type="entry name" value="UDP-Glycosyltransferase/glycogen phosphorylase"/>
    <property type="match status" value="1"/>
</dbReference>
<evidence type="ECO:0000313" key="3">
    <source>
        <dbReference type="EMBL" id="MPM63382.1"/>
    </source>
</evidence>
<accession>A0A645BDI2</accession>
<gene>
    <name evidence="3" type="ORF">SDC9_110262</name>
</gene>
<dbReference type="Gene3D" id="3.40.50.2000">
    <property type="entry name" value="Glycogen Phosphorylase B"/>
    <property type="match status" value="1"/>
</dbReference>
<dbReference type="InterPro" id="IPR039901">
    <property type="entry name" value="Kdotransferase"/>
</dbReference>
<name>A0A645BDI2_9ZZZZ</name>
<protein>
    <recommendedName>
        <fullName evidence="2">3-deoxy-D-manno-octulosonic-acid transferase N-terminal domain-containing protein</fullName>
    </recommendedName>
</protein>
<dbReference type="InterPro" id="IPR038107">
    <property type="entry name" value="Glycos_transf_N_sf"/>
</dbReference>
<feature type="domain" description="3-deoxy-D-manno-octulosonic-acid transferase N-terminal" evidence="2">
    <location>
        <begin position="14"/>
        <end position="194"/>
    </location>
</feature>
<dbReference type="Gene3D" id="3.40.50.11720">
    <property type="entry name" value="3-Deoxy-D-manno-octulosonic-acid transferase, N-terminal domain"/>
    <property type="match status" value="1"/>
</dbReference>